<dbReference type="AlphaFoldDB" id="A0A366H4S7"/>
<evidence type="ECO:0000313" key="4">
    <source>
        <dbReference type="Proteomes" id="UP000253426"/>
    </source>
</evidence>
<feature type="compositionally biased region" description="Low complexity" evidence="1">
    <location>
        <begin position="405"/>
        <end position="429"/>
    </location>
</feature>
<name>A0A366H4S7_9BACT</name>
<dbReference type="InterPro" id="IPR028912">
    <property type="entry name" value="Tox-MPTase4_dom"/>
</dbReference>
<reference evidence="3 4" key="1">
    <citation type="submission" date="2018-06" db="EMBL/GenBank/DDBJ databases">
        <title>Genomic Encyclopedia of Type Strains, Phase IV (KMG-IV): sequencing the most valuable type-strain genomes for metagenomic binning, comparative biology and taxonomic classification.</title>
        <authorList>
            <person name="Goeker M."/>
        </authorList>
    </citation>
    <scope>NUCLEOTIDE SEQUENCE [LARGE SCALE GENOMIC DNA]</scope>
    <source>
        <strain evidence="3 4">DSM 25532</strain>
    </source>
</reference>
<organism evidence="3 4">
    <name type="scientific">Roseimicrobium gellanilyticum</name>
    <dbReference type="NCBI Taxonomy" id="748857"/>
    <lineage>
        <taxon>Bacteria</taxon>
        <taxon>Pseudomonadati</taxon>
        <taxon>Verrucomicrobiota</taxon>
        <taxon>Verrucomicrobiia</taxon>
        <taxon>Verrucomicrobiales</taxon>
        <taxon>Verrucomicrobiaceae</taxon>
        <taxon>Roseimicrobium</taxon>
    </lineage>
</organism>
<protein>
    <submittedName>
        <fullName evidence="3">Zincin-like metallopeptidase toxin 4 of polymorphic toxin system</fullName>
    </submittedName>
</protein>
<feature type="compositionally biased region" description="Low complexity" evidence="1">
    <location>
        <begin position="175"/>
        <end position="184"/>
    </location>
</feature>
<comment type="caution">
    <text evidence="3">The sequence shown here is derived from an EMBL/GenBank/DDBJ whole genome shotgun (WGS) entry which is preliminary data.</text>
</comment>
<sequence length="632" mass="70831">MAEAMAPEPEDAEGVARTTIRLYQGATPLTLIEEKLEGDASVMMRDPRKRTWLLETLRDVERRTGMKLFRTAEDAQITDGDIKEAWSHLGQYYFVGRAKHGDAATLARWKEKGFREMFADIMGSKAGPTMQAYETFFRSVWRRGAELEEMRRAGTLDGDLEGALRRSLGMGDELSSAPSPSSNSMAGEGNVDAEGRTLGENNGETSFAELPKQRQDKPGSWEEVKRGHTWNSAKKFLPKLKDNRKSFALKRGTWEVLVQRLAKWLGQMQKVSDPWGAKVLLANPQSKGRFADPMENRAAHLIGENDAAKTENRTLDPEKLDWIGSVMQTIADAQVRVTNGKETFYFRSYAEGVHMVIVEDGAVKDQYGVVTQYAPELSKTEFEGALVEHVRRNPGLAPQGGPGAAGIPTQPQSQTAQTPQPGAQQDTTTSEAGSQSMSLLPDVPNPSMEQHLNATSTGLTSSEELHNRIGKLRSVRRDRILGEMDAAPFRGTGNYGGILLTEGMLKAIETRIAELTPHGEAKWTLVRNSDTYLKDFTARAGFNPTTCQMHLRSDATYFDYFHELCHATMRAQLGSVEEYYKIREYDREMYVFDQIAKNEHRFTEEEIDRAIEDALHYYNKCGPRTHQYKIGK</sequence>
<feature type="compositionally biased region" description="Basic and acidic residues" evidence="1">
    <location>
        <begin position="211"/>
        <end position="226"/>
    </location>
</feature>
<evidence type="ECO:0000313" key="3">
    <source>
        <dbReference type="EMBL" id="RBP37015.1"/>
    </source>
</evidence>
<evidence type="ECO:0000256" key="1">
    <source>
        <dbReference type="SAM" id="MobiDB-lite"/>
    </source>
</evidence>
<dbReference type="Pfam" id="PF15640">
    <property type="entry name" value="Tox-MPTase4"/>
    <property type="match status" value="1"/>
</dbReference>
<feature type="region of interest" description="Disordered" evidence="1">
    <location>
        <begin position="170"/>
        <end position="227"/>
    </location>
</feature>
<proteinExistence type="predicted"/>
<dbReference type="OrthoDB" id="9879664at2"/>
<gene>
    <name evidence="3" type="ORF">DES53_115156</name>
</gene>
<dbReference type="EMBL" id="QNRR01000015">
    <property type="protein sequence ID" value="RBP37015.1"/>
    <property type="molecule type" value="Genomic_DNA"/>
</dbReference>
<keyword evidence="4" id="KW-1185">Reference proteome</keyword>
<dbReference type="Proteomes" id="UP000253426">
    <property type="component" value="Unassembled WGS sequence"/>
</dbReference>
<feature type="domain" description="Tox-MPTase4" evidence="2">
    <location>
        <begin position="537"/>
        <end position="617"/>
    </location>
</feature>
<accession>A0A366H4S7</accession>
<evidence type="ECO:0000259" key="2">
    <source>
        <dbReference type="Pfam" id="PF15640"/>
    </source>
</evidence>
<feature type="region of interest" description="Disordered" evidence="1">
    <location>
        <begin position="392"/>
        <end position="449"/>
    </location>
</feature>